<evidence type="ECO:0000256" key="1">
    <source>
        <dbReference type="SAM" id="MobiDB-lite"/>
    </source>
</evidence>
<dbReference type="CDD" id="cd05930">
    <property type="entry name" value="A_NRPS"/>
    <property type="match status" value="1"/>
</dbReference>
<comment type="caution">
    <text evidence="3">The sequence shown here is derived from an EMBL/GenBank/DDBJ whole genome shotgun (WGS) entry which is preliminary data.</text>
</comment>
<dbReference type="InterPro" id="IPR000873">
    <property type="entry name" value="AMP-dep_synth/lig_dom"/>
</dbReference>
<organism evidence="3 4">
    <name type="scientific">Enorma phocaeensis</name>
    <dbReference type="NCBI Taxonomy" id="1871019"/>
    <lineage>
        <taxon>Bacteria</taxon>
        <taxon>Bacillati</taxon>
        <taxon>Actinomycetota</taxon>
        <taxon>Coriobacteriia</taxon>
        <taxon>Coriobacteriales</taxon>
        <taxon>Coriobacteriaceae</taxon>
        <taxon>Enorma</taxon>
    </lineage>
</organism>
<accession>A0ABT7V7S3</accession>
<dbReference type="EMBL" id="JAUDDZ010000003">
    <property type="protein sequence ID" value="MDM8274533.1"/>
    <property type="molecule type" value="Genomic_DNA"/>
</dbReference>
<dbReference type="Pfam" id="PF00501">
    <property type="entry name" value="AMP-binding"/>
    <property type="match status" value="1"/>
</dbReference>
<dbReference type="InterPro" id="IPR010071">
    <property type="entry name" value="AA_adenyl_dom"/>
</dbReference>
<dbReference type="PROSITE" id="PS00455">
    <property type="entry name" value="AMP_BINDING"/>
    <property type="match status" value="1"/>
</dbReference>
<dbReference type="InterPro" id="IPR045851">
    <property type="entry name" value="AMP-bd_C_sf"/>
</dbReference>
<dbReference type="InterPro" id="IPR042099">
    <property type="entry name" value="ANL_N_sf"/>
</dbReference>
<proteinExistence type="predicted"/>
<dbReference type="SUPFAM" id="SSF56801">
    <property type="entry name" value="Acetyl-CoA synthetase-like"/>
    <property type="match status" value="1"/>
</dbReference>
<dbReference type="PANTHER" id="PTHR45527">
    <property type="entry name" value="NONRIBOSOMAL PEPTIDE SYNTHETASE"/>
    <property type="match status" value="1"/>
</dbReference>
<evidence type="ECO:0000259" key="2">
    <source>
        <dbReference type="Pfam" id="PF00501"/>
    </source>
</evidence>
<gene>
    <name evidence="3" type="ORF">QUW28_03300</name>
</gene>
<feature type="region of interest" description="Disordered" evidence="1">
    <location>
        <begin position="523"/>
        <end position="546"/>
    </location>
</feature>
<dbReference type="Gene3D" id="3.30.300.30">
    <property type="match status" value="1"/>
</dbReference>
<name>A0ABT7V7S3_9ACTN</name>
<protein>
    <submittedName>
        <fullName evidence="3">Amino acid adenylation domain-containing protein</fullName>
    </submittedName>
</protein>
<dbReference type="Gene3D" id="3.40.50.12780">
    <property type="entry name" value="N-terminal domain of ligase-like"/>
    <property type="match status" value="1"/>
</dbReference>
<dbReference type="RefSeq" id="WP_204672581.1">
    <property type="nucleotide sequence ID" value="NZ_JACJKQ010000004.1"/>
</dbReference>
<evidence type="ECO:0000313" key="4">
    <source>
        <dbReference type="Proteomes" id="UP001529421"/>
    </source>
</evidence>
<feature type="domain" description="AMP-dependent synthetase/ligase" evidence="2">
    <location>
        <begin position="32"/>
        <end position="385"/>
    </location>
</feature>
<dbReference type="PANTHER" id="PTHR45527:SF1">
    <property type="entry name" value="FATTY ACID SYNTHASE"/>
    <property type="match status" value="1"/>
</dbReference>
<dbReference type="Proteomes" id="UP001529421">
    <property type="component" value="Unassembled WGS sequence"/>
</dbReference>
<sequence length="546" mass="59172">MYTRGAMEAEQVLDLRVGVHQRYRHTALCFLERGALMHPAKVAVVDEVGSYTYGQLFGLVRSVGTALAKANVAGSPVIVFAEKGVPALATMLGTLAAGGFYVPVDSTVPALRAGLIAEVLGDPVVVADRACQSLAREVFSDHDVLVAEDLLGGPIDSERLDAIARETVDTDPAYVLFTSGSTGTPKGVAVSHRAIVEFISTFVRTLEISSTEVLGNQAPFDFDVSVKDIYGSMAAGATLVVLPRRLFSSPAELVDALVTHRVTTLIWAVAALCLLSRLHGLEYGRLPLLRTVMFSGEVMPYEHLCRWRKHLPRARFVNLYGPTEVTCNCTYHVLVPARSYAEGIPLGRPFPNRRVLLLDERGEPVAGEGETGELYVGGSAIALGYVGDEERTRKAFVQRPGAAILPETFYRTGDLARVGAGGELFFSGRADNQVKHLGHRVELEEIDAAFERQPGVERCRCVYDARRERICAFFEGDAEASRLREGVARYLPAALVPGRIARVDAMPLTKNGKVDRARLLELSSRPRRSARTAPSATGGPASERSL</sequence>
<evidence type="ECO:0000313" key="3">
    <source>
        <dbReference type="EMBL" id="MDM8274533.1"/>
    </source>
</evidence>
<dbReference type="NCBIfam" id="TIGR01733">
    <property type="entry name" value="AA-adenyl-dom"/>
    <property type="match status" value="1"/>
</dbReference>
<dbReference type="InterPro" id="IPR020845">
    <property type="entry name" value="AMP-binding_CS"/>
</dbReference>
<reference evidence="4" key="1">
    <citation type="submission" date="2023-06" db="EMBL/GenBank/DDBJ databases">
        <title>Identification and characterization of horizontal gene transfer across gut microbiota members of farm animals based on homology search.</title>
        <authorList>
            <person name="Zeman M."/>
            <person name="Kubasova T."/>
            <person name="Jahodarova E."/>
            <person name="Nykrynova M."/>
            <person name="Rychlik I."/>
        </authorList>
    </citation>
    <scope>NUCLEOTIDE SEQUENCE [LARGE SCALE GENOMIC DNA]</scope>
    <source>
        <strain evidence="4">154_Feed</strain>
    </source>
</reference>
<keyword evidence="4" id="KW-1185">Reference proteome</keyword>